<comment type="similarity">
    <text evidence="1">Belongs to the gamma-glutamylcyclotransferase family.</text>
</comment>
<evidence type="ECO:0000313" key="7">
    <source>
        <dbReference type="Proteomes" id="UP000799778"/>
    </source>
</evidence>
<name>A0A6A5XBI7_9PLEO</name>
<dbReference type="InterPro" id="IPR013024">
    <property type="entry name" value="GGCT-like"/>
</dbReference>
<evidence type="ECO:0000256" key="2">
    <source>
        <dbReference type="ARBA" id="ARBA00022679"/>
    </source>
</evidence>
<dbReference type="CDD" id="cd06661">
    <property type="entry name" value="GGCT_like"/>
    <property type="match status" value="1"/>
</dbReference>
<keyword evidence="2" id="KW-0808">Transferase</keyword>
<dbReference type="EMBL" id="ML978076">
    <property type="protein sequence ID" value="KAF2010445.1"/>
    <property type="molecule type" value="Genomic_DNA"/>
</dbReference>
<dbReference type="GO" id="GO:0016740">
    <property type="term" value="F:transferase activity"/>
    <property type="evidence" value="ECO:0007669"/>
    <property type="project" value="UniProtKB-KW"/>
</dbReference>
<evidence type="ECO:0000256" key="1">
    <source>
        <dbReference type="ARBA" id="ARBA00008861"/>
    </source>
</evidence>
<proteinExistence type="inferred from homology"/>
<protein>
    <recommendedName>
        <fullName evidence="3">Putative gamma-glutamylcyclotransferase</fullName>
    </recommendedName>
</protein>
<evidence type="ECO:0000313" key="6">
    <source>
        <dbReference type="EMBL" id="KAF2010445.1"/>
    </source>
</evidence>
<dbReference type="InterPro" id="IPR045038">
    <property type="entry name" value="AIG2-like"/>
</dbReference>
<gene>
    <name evidence="6" type="ORF">BU24DRAFT_399805</name>
</gene>
<dbReference type="InterPro" id="IPR009288">
    <property type="entry name" value="AIG2-like_dom"/>
</dbReference>
<dbReference type="RefSeq" id="XP_033378784.1">
    <property type="nucleotide sequence ID" value="XM_033525423.1"/>
</dbReference>
<dbReference type="OrthoDB" id="3262926at2759"/>
<sequence>MPTSGETTPQPVERTDEGTSTHVHNEESKIPVPPPLRSVRRKMSSKIVTPTTSKKSSHLSSLSKTKPTPSAPPNFPCNLFFYGTLMDPEVLQSIIELPNSPYICHGSTTGFTVRMWGIYPALVPSQDGAVSGTVWNCRSVSEFKRLAEYETEAYTWCECDVRLESGEVLMGCKTFCWAGDANSKELEDGAFDLERYQRYFKASTVRRRPAWS</sequence>
<dbReference type="Gene3D" id="3.10.490.10">
    <property type="entry name" value="Gamma-glutamyl cyclotransferase-like"/>
    <property type="match status" value="1"/>
</dbReference>
<evidence type="ECO:0000259" key="5">
    <source>
        <dbReference type="Pfam" id="PF06094"/>
    </source>
</evidence>
<feature type="compositionally biased region" description="Low complexity" evidence="4">
    <location>
        <begin position="49"/>
        <end position="68"/>
    </location>
</feature>
<reference evidence="6" key="1">
    <citation type="journal article" date="2020" name="Stud. Mycol.">
        <title>101 Dothideomycetes genomes: a test case for predicting lifestyles and emergence of pathogens.</title>
        <authorList>
            <person name="Haridas S."/>
            <person name="Albert R."/>
            <person name="Binder M."/>
            <person name="Bloem J."/>
            <person name="Labutti K."/>
            <person name="Salamov A."/>
            <person name="Andreopoulos B."/>
            <person name="Baker S."/>
            <person name="Barry K."/>
            <person name="Bills G."/>
            <person name="Bluhm B."/>
            <person name="Cannon C."/>
            <person name="Castanera R."/>
            <person name="Culley D."/>
            <person name="Daum C."/>
            <person name="Ezra D."/>
            <person name="Gonzalez J."/>
            <person name="Henrissat B."/>
            <person name="Kuo A."/>
            <person name="Liang C."/>
            <person name="Lipzen A."/>
            <person name="Lutzoni F."/>
            <person name="Magnuson J."/>
            <person name="Mondo S."/>
            <person name="Nolan M."/>
            <person name="Ohm R."/>
            <person name="Pangilinan J."/>
            <person name="Park H.-J."/>
            <person name="Ramirez L."/>
            <person name="Alfaro M."/>
            <person name="Sun H."/>
            <person name="Tritt A."/>
            <person name="Yoshinaga Y."/>
            <person name="Zwiers L.-H."/>
            <person name="Turgeon B."/>
            <person name="Goodwin S."/>
            <person name="Spatafora J."/>
            <person name="Crous P."/>
            <person name="Grigoriev I."/>
        </authorList>
    </citation>
    <scope>NUCLEOTIDE SEQUENCE</scope>
    <source>
        <strain evidence="6">CBS 175.79</strain>
    </source>
</reference>
<dbReference type="AlphaFoldDB" id="A0A6A5XBI7"/>
<dbReference type="SUPFAM" id="SSF110857">
    <property type="entry name" value="Gamma-glutamyl cyclotransferase-like"/>
    <property type="match status" value="1"/>
</dbReference>
<feature type="compositionally biased region" description="Polar residues" evidence="4">
    <location>
        <begin position="1"/>
        <end position="10"/>
    </location>
</feature>
<feature type="domain" description="Gamma-glutamylcyclotransferase AIG2-like" evidence="5">
    <location>
        <begin position="79"/>
        <end position="189"/>
    </location>
</feature>
<feature type="compositionally biased region" description="Basic and acidic residues" evidence="4">
    <location>
        <begin position="13"/>
        <end position="29"/>
    </location>
</feature>
<accession>A0A6A5XBI7</accession>
<dbReference type="Pfam" id="PF06094">
    <property type="entry name" value="GGACT"/>
    <property type="match status" value="1"/>
</dbReference>
<dbReference type="InterPro" id="IPR036568">
    <property type="entry name" value="GGCT-like_sf"/>
</dbReference>
<dbReference type="PANTHER" id="PTHR31544:SF4">
    <property type="entry name" value="GAMMA-GLUTAMYLCYCLOTRANSFERASE-RELATED"/>
    <property type="match status" value="1"/>
</dbReference>
<keyword evidence="7" id="KW-1185">Reference proteome</keyword>
<evidence type="ECO:0000256" key="4">
    <source>
        <dbReference type="SAM" id="MobiDB-lite"/>
    </source>
</evidence>
<dbReference type="Proteomes" id="UP000799778">
    <property type="component" value="Unassembled WGS sequence"/>
</dbReference>
<evidence type="ECO:0000256" key="3">
    <source>
        <dbReference type="ARBA" id="ARBA00030602"/>
    </source>
</evidence>
<dbReference type="GeneID" id="54282820"/>
<organism evidence="6 7">
    <name type="scientific">Aaosphaeria arxii CBS 175.79</name>
    <dbReference type="NCBI Taxonomy" id="1450172"/>
    <lineage>
        <taxon>Eukaryota</taxon>
        <taxon>Fungi</taxon>
        <taxon>Dikarya</taxon>
        <taxon>Ascomycota</taxon>
        <taxon>Pezizomycotina</taxon>
        <taxon>Dothideomycetes</taxon>
        <taxon>Pleosporomycetidae</taxon>
        <taxon>Pleosporales</taxon>
        <taxon>Pleosporales incertae sedis</taxon>
        <taxon>Aaosphaeria</taxon>
    </lineage>
</organism>
<feature type="region of interest" description="Disordered" evidence="4">
    <location>
        <begin position="1"/>
        <end position="70"/>
    </location>
</feature>
<dbReference type="PANTHER" id="PTHR31544">
    <property type="entry name" value="AIG2-LIKE PROTEIN D"/>
    <property type="match status" value="1"/>
</dbReference>